<dbReference type="InterPro" id="IPR010215">
    <property type="entry name" value="Transcription_antiterm_RfaH"/>
</dbReference>
<dbReference type="EMBL" id="JBBMQU010000023">
    <property type="protein sequence ID" value="MEM5551697.1"/>
    <property type="molecule type" value="Genomic_DNA"/>
</dbReference>
<dbReference type="PANTHER" id="PTHR30265:SF7">
    <property type="entry name" value="TRANSCRIPTION ANTITERMINATION PROTEIN RFAH"/>
    <property type="match status" value="1"/>
</dbReference>
<keyword evidence="1" id="KW-0889">Transcription antitermination</keyword>
<evidence type="ECO:0000313" key="5">
    <source>
        <dbReference type="EMBL" id="MEM5551697.1"/>
    </source>
</evidence>
<dbReference type="InterPro" id="IPR043425">
    <property type="entry name" value="NusG-like"/>
</dbReference>
<sequence length="162" mass="18403">MDSWYLLFCKPHQEARAQVNLQNQGMEAFFPLLKTEKLVKGRRTFKESALFPNYLFVRLNSQQCNFSAVKNTRGISGFVSYGSSYQIVPDLLISELQKFQPNIDSQNLPSSGDLVYLNNGSFKGVQAIYQEPDGDMRSILLVNLLNQKIKMSVDNRDIKKAG</sequence>
<dbReference type="InterPro" id="IPR036735">
    <property type="entry name" value="NGN_dom_sf"/>
</dbReference>
<dbReference type="PANTHER" id="PTHR30265">
    <property type="entry name" value="RHO-INTERACTING TRANSCRIPTION TERMINATION FACTOR NUSG"/>
    <property type="match status" value="1"/>
</dbReference>
<dbReference type="NCBIfam" id="TIGR01955">
    <property type="entry name" value="RfaH"/>
    <property type="match status" value="1"/>
</dbReference>
<dbReference type="SUPFAM" id="SSF82679">
    <property type="entry name" value="N-utilization substance G protein NusG, N-terminal domain"/>
    <property type="match status" value="1"/>
</dbReference>
<name>A0ABU9U4H5_9GAMM</name>
<comment type="caution">
    <text evidence="5">The sequence shown here is derived from an EMBL/GenBank/DDBJ whole genome shotgun (WGS) entry which is preliminary data.</text>
</comment>
<dbReference type="Gene3D" id="3.30.70.940">
    <property type="entry name" value="NusG, N-terminal domain"/>
    <property type="match status" value="1"/>
</dbReference>
<protein>
    <submittedName>
        <fullName evidence="5">Transcription/translation regulatory transformer protein RfaH</fullName>
    </submittedName>
</protein>
<evidence type="ECO:0000256" key="2">
    <source>
        <dbReference type="ARBA" id="ARBA00023015"/>
    </source>
</evidence>
<dbReference type="InterPro" id="IPR006645">
    <property type="entry name" value="NGN-like_dom"/>
</dbReference>
<reference evidence="5 6" key="1">
    <citation type="submission" date="2024-03" db="EMBL/GenBank/DDBJ databases">
        <title>Community enrichment and isolation of bacterial strains for fucoidan degradation.</title>
        <authorList>
            <person name="Sichert A."/>
        </authorList>
    </citation>
    <scope>NUCLEOTIDE SEQUENCE [LARGE SCALE GENOMIC DNA]</scope>
    <source>
        <strain evidence="5 6">AS81</strain>
    </source>
</reference>
<dbReference type="NCBIfam" id="NF006534">
    <property type="entry name" value="PRK09014.1"/>
    <property type="match status" value="1"/>
</dbReference>
<dbReference type="CDD" id="cd09892">
    <property type="entry name" value="NGN_SP_RfaH"/>
    <property type="match status" value="1"/>
</dbReference>
<accession>A0ABU9U4H5</accession>
<organism evidence="5 6">
    <name type="scientific">Pseudoalteromonas neustonica</name>
    <dbReference type="NCBI Taxonomy" id="1840331"/>
    <lineage>
        <taxon>Bacteria</taxon>
        <taxon>Pseudomonadati</taxon>
        <taxon>Pseudomonadota</taxon>
        <taxon>Gammaproteobacteria</taxon>
        <taxon>Alteromonadales</taxon>
        <taxon>Pseudoalteromonadaceae</taxon>
        <taxon>Pseudoalteromonas</taxon>
    </lineage>
</organism>
<evidence type="ECO:0000259" key="4">
    <source>
        <dbReference type="SMART" id="SM00738"/>
    </source>
</evidence>
<dbReference type="RefSeq" id="WP_342884078.1">
    <property type="nucleotide sequence ID" value="NZ_JBBMQU010000023.1"/>
</dbReference>
<keyword evidence="6" id="KW-1185">Reference proteome</keyword>
<evidence type="ECO:0000313" key="6">
    <source>
        <dbReference type="Proteomes" id="UP001388366"/>
    </source>
</evidence>
<evidence type="ECO:0000256" key="1">
    <source>
        <dbReference type="ARBA" id="ARBA00022814"/>
    </source>
</evidence>
<evidence type="ECO:0000256" key="3">
    <source>
        <dbReference type="ARBA" id="ARBA00023163"/>
    </source>
</evidence>
<gene>
    <name evidence="5" type="primary">rfaH</name>
    <name evidence="5" type="ORF">WNY63_13255</name>
</gene>
<feature type="domain" description="NusG-like N-terminal" evidence="4">
    <location>
        <begin position="1"/>
        <end position="100"/>
    </location>
</feature>
<keyword evidence="2" id="KW-0805">Transcription regulation</keyword>
<dbReference type="Proteomes" id="UP001388366">
    <property type="component" value="Unassembled WGS sequence"/>
</dbReference>
<proteinExistence type="predicted"/>
<dbReference type="SMART" id="SM00738">
    <property type="entry name" value="NGN"/>
    <property type="match status" value="1"/>
</dbReference>
<keyword evidence="3" id="KW-0804">Transcription</keyword>
<dbReference type="Pfam" id="PF02357">
    <property type="entry name" value="NusG"/>
    <property type="match status" value="1"/>
</dbReference>